<dbReference type="InterPro" id="IPR003395">
    <property type="entry name" value="RecF/RecN/SMC_N"/>
</dbReference>
<evidence type="ECO:0000256" key="5">
    <source>
        <dbReference type="ARBA" id="ARBA00022705"/>
    </source>
</evidence>
<dbReference type="InterPro" id="IPR027417">
    <property type="entry name" value="P-loop_NTPase"/>
</dbReference>
<name>A0A6V8PET7_9ACTN</name>
<keyword evidence="4 12" id="KW-0963">Cytoplasm</keyword>
<dbReference type="RefSeq" id="WP_176231235.1">
    <property type="nucleotide sequence ID" value="NZ_BLRZ01000081.1"/>
</dbReference>
<evidence type="ECO:0000313" key="15">
    <source>
        <dbReference type="EMBL" id="GFP30600.1"/>
    </source>
</evidence>
<evidence type="ECO:0000313" key="17">
    <source>
        <dbReference type="EMBL" id="GFP38791.1"/>
    </source>
</evidence>
<evidence type="ECO:0000256" key="3">
    <source>
        <dbReference type="ARBA" id="ARBA00020170"/>
    </source>
</evidence>
<dbReference type="GO" id="GO:0003697">
    <property type="term" value="F:single-stranded DNA binding"/>
    <property type="evidence" value="ECO:0007669"/>
    <property type="project" value="UniProtKB-UniRule"/>
</dbReference>
<keyword evidence="7 12" id="KW-0227">DNA damage</keyword>
<keyword evidence="20" id="KW-1185">Reference proteome</keyword>
<dbReference type="NCBIfam" id="TIGR00611">
    <property type="entry name" value="recf"/>
    <property type="match status" value="1"/>
</dbReference>
<dbReference type="Proteomes" id="UP000569018">
    <property type="component" value="Unassembled WGS sequence"/>
</dbReference>
<dbReference type="HAMAP" id="MF_00365">
    <property type="entry name" value="RecF"/>
    <property type="match status" value="1"/>
</dbReference>
<dbReference type="Gene3D" id="3.40.50.300">
    <property type="entry name" value="P-loop containing nucleotide triphosphate hydrolases"/>
    <property type="match status" value="1"/>
</dbReference>
<comment type="caution">
    <text evidence="15">The sequence shown here is derived from an EMBL/GenBank/DDBJ whole genome shotgun (WGS) entry which is preliminary data.</text>
</comment>
<dbReference type="GO" id="GO:0009432">
    <property type="term" value="P:SOS response"/>
    <property type="evidence" value="ECO:0007669"/>
    <property type="project" value="UniProtKB-UniRule"/>
</dbReference>
<dbReference type="EMBL" id="BLRZ01000081">
    <property type="protein sequence ID" value="GFP30600.1"/>
    <property type="molecule type" value="Genomic_DNA"/>
</dbReference>
<evidence type="ECO:0000256" key="11">
    <source>
        <dbReference type="ARBA" id="ARBA00025401"/>
    </source>
</evidence>
<keyword evidence="5 12" id="KW-0235">DNA replication</keyword>
<dbReference type="SUPFAM" id="SSF52540">
    <property type="entry name" value="P-loop containing nucleoside triphosphate hydrolases"/>
    <property type="match status" value="1"/>
</dbReference>
<dbReference type="InterPro" id="IPR042174">
    <property type="entry name" value="RecF_2"/>
</dbReference>
<keyword evidence="6 12" id="KW-0547">Nucleotide-binding</keyword>
<dbReference type="Gene3D" id="1.20.1050.90">
    <property type="entry name" value="RecF/RecN/SMC, N-terminal domain"/>
    <property type="match status" value="1"/>
</dbReference>
<evidence type="ECO:0000313" key="19">
    <source>
        <dbReference type="Proteomes" id="UP000569018"/>
    </source>
</evidence>
<evidence type="ECO:0000256" key="4">
    <source>
        <dbReference type="ARBA" id="ARBA00022490"/>
    </source>
</evidence>
<protein>
    <recommendedName>
        <fullName evidence="3 12">DNA replication and repair protein RecF</fullName>
    </recommendedName>
</protein>
<dbReference type="PANTHER" id="PTHR32182">
    <property type="entry name" value="DNA REPLICATION AND REPAIR PROTEIN RECF"/>
    <property type="match status" value="1"/>
</dbReference>
<evidence type="ECO:0000256" key="7">
    <source>
        <dbReference type="ARBA" id="ARBA00022763"/>
    </source>
</evidence>
<dbReference type="Proteomes" id="UP000588083">
    <property type="component" value="Unassembled WGS sequence"/>
</dbReference>
<evidence type="ECO:0000256" key="10">
    <source>
        <dbReference type="ARBA" id="ARBA00023204"/>
    </source>
</evidence>
<evidence type="ECO:0000256" key="1">
    <source>
        <dbReference type="ARBA" id="ARBA00004496"/>
    </source>
</evidence>
<keyword evidence="10 12" id="KW-0234">DNA repair</keyword>
<dbReference type="EMBL" id="BLSD01000016">
    <property type="protein sequence ID" value="GFP38791.1"/>
    <property type="molecule type" value="Genomic_DNA"/>
</dbReference>
<gene>
    <name evidence="12" type="primary">recF</name>
    <name evidence="15" type="ORF">HKBW3S34_01520</name>
    <name evidence="16" type="ORF">HKBW3S44_00622</name>
    <name evidence="17" type="ORF">HKBW3S47_00492</name>
</gene>
<keyword evidence="12 13" id="KW-0742">SOS response</keyword>
<evidence type="ECO:0000313" key="16">
    <source>
        <dbReference type="EMBL" id="GFP36941.1"/>
    </source>
</evidence>
<dbReference type="GO" id="GO:0006260">
    <property type="term" value="P:DNA replication"/>
    <property type="evidence" value="ECO:0007669"/>
    <property type="project" value="UniProtKB-UniRule"/>
</dbReference>
<comment type="similarity">
    <text evidence="2 12 13">Belongs to the RecF family.</text>
</comment>
<comment type="function">
    <text evidence="11 12 13">The RecF protein is involved in DNA metabolism; it is required for DNA replication and normal SOS inducibility. RecF binds preferentially to single-stranded, linear DNA. It also seems to bind ATP.</text>
</comment>
<keyword evidence="9 12" id="KW-0238">DNA-binding</keyword>
<evidence type="ECO:0000256" key="13">
    <source>
        <dbReference type="RuleBase" id="RU000578"/>
    </source>
</evidence>
<dbReference type="PANTHER" id="PTHR32182:SF0">
    <property type="entry name" value="DNA REPLICATION AND REPAIR PROTEIN RECF"/>
    <property type="match status" value="1"/>
</dbReference>
<evidence type="ECO:0000256" key="12">
    <source>
        <dbReference type="HAMAP-Rule" id="MF_00365"/>
    </source>
</evidence>
<dbReference type="PROSITE" id="PS00617">
    <property type="entry name" value="RECF_1"/>
    <property type="match status" value="1"/>
</dbReference>
<organism evidence="15 20">
    <name type="scientific">Candidatus Hakubella thermalkaliphila</name>
    <dbReference type="NCBI Taxonomy" id="2754717"/>
    <lineage>
        <taxon>Bacteria</taxon>
        <taxon>Bacillati</taxon>
        <taxon>Actinomycetota</taxon>
        <taxon>Actinomycetota incertae sedis</taxon>
        <taxon>Candidatus Hakubellales</taxon>
        <taxon>Candidatus Hakubellaceae</taxon>
        <taxon>Candidatus Hakubella</taxon>
    </lineage>
</organism>
<reference evidence="18 19" key="1">
    <citation type="journal article" date="2020" name="Front. Microbiol.">
        <title>Single-cell genomics of novel Actinobacteria with the Wood-Ljungdahl pathway discovered in a serpentinizing system.</title>
        <authorList>
            <person name="Merino N."/>
            <person name="Kawai M."/>
            <person name="Boyd E.S."/>
            <person name="Colman D.R."/>
            <person name="McGlynn S.E."/>
            <person name="Nealson K.H."/>
            <person name="Kurokawa K."/>
            <person name="Hongoh Y."/>
        </authorList>
    </citation>
    <scope>NUCLEOTIDE SEQUENCE [LARGE SCALE GENOMIC DNA]</scope>
    <source>
        <strain evidence="15 20">S34</strain>
        <strain evidence="16 18">S44</strain>
        <strain evidence="17 19">S47</strain>
    </source>
</reference>
<evidence type="ECO:0000313" key="20">
    <source>
        <dbReference type="Proteomes" id="UP000588083"/>
    </source>
</evidence>
<dbReference type="PROSITE" id="PS00618">
    <property type="entry name" value="RECF_2"/>
    <property type="match status" value="1"/>
</dbReference>
<proteinExistence type="inferred from homology"/>
<evidence type="ECO:0000256" key="9">
    <source>
        <dbReference type="ARBA" id="ARBA00023125"/>
    </source>
</evidence>
<dbReference type="AlphaFoldDB" id="A0A6V8PET7"/>
<feature type="domain" description="RecF/RecN/SMC N-terminal" evidence="14">
    <location>
        <begin position="3"/>
        <end position="345"/>
    </location>
</feature>
<dbReference type="GO" id="GO:0005524">
    <property type="term" value="F:ATP binding"/>
    <property type="evidence" value="ECO:0007669"/>
    <property type="project" value="UniProtKB-UniRule"/>
</dbReference>
<dbReference type="InterPro" id="IPR018078">
    <property type="entry name" value="DNA-binding_RecF_CS"/>
</dbReference>
<keyword evidence="8 12" id="KW-0067">ATP-binding</keyword>
<dbReference type="GO" id="GO:0006302">
    <property type="term" value="P:double-strand break repair"/>
    <property type="evidence" value="ECO:0007669"/>
    <property type="project" value="TreeGrafter"/>
</dbReference>
<evidence type="ECO:0000256" key="2">
    <source>
        <dbReference type="ARBA" id="ARBA00008016"/>
    </source>
</evidence>
<sequence>MIIQELELIDYRNYSHAHTELDSSLNIIVGGNAVGKTNLLESVRILSLGSSYRASSDREVIRWGCDQAIIHCRIVRRGKSYQMDFQIHRNGQKRIRVNQVERQGHGEPEGLVVAVLFSPDDLKIVKEGPEYRRDYIDQVLIQISSKYAYFRKRYLRTLTQRNSLLKSLMGERKNLDTLEAWDQYLAEAASHIYRMRRAGIEKIQKLANRRMREISPQENLQISYTPNFELDLSEDGKQVCQAFLQQLKQEREEDIARGITSFGPHRDELVLTVSDIDLRTYGSQGQQRTAALALRMAEIDFLREELEVTPILLLDDVMSELDKERRESLMRLLRDDMQCLLTTTNISYFDPQILTSQTVLEIKNGTIRRGGL</sequence>
<dbReference type="Proteomes" id="UP000561271">
    <property type="component" value="Unassembled WGS sequence"/>
</dbReference>
<evidence type="ECO:0000256" key="6">
    <source>
        <dbReference type="ARBA" id="ARBA00022741"/>
    </source>
</evidence>
<dbReference type="GO" id="GO:0005737">
    <property type="term" value="C:cytoplasm"/>
    <property type="evidence" value="ECO:0007669"/>
    <property type="project" value="UniProtKB-SubCell"/>
</dbReference>
<evidence type="ECO:0000256" key="8">
    <source>
        <dbReference type="ARBA" id="ARBA00022840"/>
    </source>
</evidence>
<dbReference type="GO" id="GO:0000731">
    <property type="term" value="P:DNA synthesis involved in DNA repair"/>
    <property type="evidence" value="ECO:0007669"/>
    <property type="project" value="TreeGrafter"/>
</dbReference>
<evidence type="ECO:0000259" key="14">
    <source>
        <dbReference type="Pfam" id="PF02463"/>
    </source>
</evidence>
<dbReference type="InterPro" id="IPR001238">
    <property type="entry name" value="DNA-binding_RecF"/>
</dbReference>
<evidence type="ECO:0000313" key="18">
    <source>
        <dbReference type="Proteomes" id="UP000561271"/>
    </source>
</evidence>
<dbReference type="EMBL" id="BLSC01000033">
    <property type="protein sequence ID" value="GFP36941.1"/>
    <property type="molecule type" value="Genomic_DNA"/>
</dbReference>
<feature type="binding site" evidence="12">
    <location>
        <begin position="30"/>
        <end position="37"/>
    </location>
    <ligand>
        <name>ATP</name>
        <dbReference type="ChEBI" id="CHEBI:30616"/>
    </ligand>
</feature>
<accession>A0A6V8PET7</accession>
<comment type="subcellular location">
    <subcellularLocation>
        <location evidence="1 12 13">Cytoplasm</location>
    </subcellularLocation>
</comment>
<dbReference type="Pfam" id="PF02463">
    <property type="entry name" value="SMC_N"/>
    <property type="match status" value="1"/>
</dbReference>